<evidence type="ECO:0000313" key="1">
    <source>
        <dbReference type="EMBL" id="AFL98409.1"/>
    </source>
</evidence>
<dbReference type="Proteomes" id="UP000006051">
    <property type="component" value="Chromosome"/>
</dbReference>
<dbReference type="HOGENOM" id="CLU_2992328_0_0_10"/>
<organism evidence="1 2">
    <name type="scientific">Ornithobacterium rhinotracheale (strain ATCC 51463 / DSM 15997 / CCUG 23171 / CIP 104009 / LMG 9086)</name>
    <dbReference type="NCBI Taxonomy" id="867902"/>
    <lineage>
        <taxon>Bacteria</taxon>
        <taxon>Pseudomonadati</taxon>
        <taxon>Bacteroidota</taxon>
        <taxon>Flavobacteriia</taxon>
        <taxon>Flavobacteriales</taxon>
        <taxon>Weeksellaceae</taxon>
        <taxon>Ornithobacterium</taxon>
    </lineage>
</organism>
<gene>
    <name evidence="1" type="ordered locus">Ornrh_2278</name>
</gene>
<accession>I4A375</accession>
<name>I4A375_ORNRL</name>
<keyword evidence="2" id="KW-1185">Reference proteome</keyword>
<protein>
    <submittedName>
        <fullName evidence="1">Uncharacterized protein</fullName>
    </submittedName>
</protein>
<dbReference type="KEGG" id="orh:Ornrh_2278"/>
<dbReference type="AlphaFoldDB" id="I4A375"/>
<dbReference type="STRING" id="867902.Ornrh_2278"/>
<sequence>MKKWLLKKVFSVKVEVCARWNDVRLSMVRETLCVFGVGVYSRYREANYSDIERYLGI</sequence>
<proteinExistence type="predicted"/>
<evidence type="ECO:0000313" key="2">
    <source>
        <dbReference type="Proteomes" id="UP000006051"/>
    </source>
</evidence>
<dbReference type="EMBL" id="CP003283">
    <property type="protein sequence ID" value="AFL98409.1"/>
    <property type="molecule type" value="Genomic_DNA"/>
</dbReference>
<reference evidence="1 2" key="1">
    <citation type="submission" date="2012-06" db="EMBL/GenBank/DDBJ databases">
        <title>The complete genome of Ornithobacterium rhinotracheale DSM 15997.</title>
        <authorList>
            <consortium name="US DOE Joint Genome Institute (JGI-PGF)"/>
            <person name="Lucas S."/>
            <person name="Copeland A."/>
            <person name="Lapidus A."/>
            <person name="Goodwin L."/>
            <person name="Pitluck S."/>
            <person name="Peters L."/>
            <person name="Mikhailova N."/>
            <person name="Teshima H."/>
            <person name="Kyrpides N."/>
            <person name="Mavromatis K."/>
            <person name="Pagani I."/>
            <person name="Ivanova N."/>
            <person name="Ovchinnikova G."/>
            <person name="Zeytun A."/>
            <person name="Detter J.C."/>
            <person name="Han C."/>
            <person name="Land M."/>
            <person name="Hauser L."/>
            <person name="Markowitz V."/>
            <person name="Cheng J.-F."/>
            <person name="Hugenholtz P."/>
            <person name="Woyke T."/>
            <person name="Wu D."/>
            <person name="Lang E."/>
            <person name="Kopitz M."/>
            <person name="Brambilla E."/>
            <person name="Klenk H.-P."/>
            <person name="Eisen J.A."/>
        </authorList>
    </citation>
    <scope>NUCLEOTIDE SEQUENCE [LARGE SCALE GENOMIC DNA]</scope>
    <source>
        <strain evidence="2">ATCC 51463 / DSM 15997 / CCUG 23171 / LMG 9086</strain>
    </source>
</reference>